<dbReference type="SUPFAM" id="SSF56935">
    <property type="entry name" value="Porins"/>
    <property type="match status" value="1"/>
</dbReference>
<dbReference type="InterPro" id="IPR023996">
    <property type="entry name" value="TonB-dep_OMP_SusC/RagA"/>
</dbReference>
<dbReference type="InterPro" id="IPR039426">
    <property type="entry name" value="TonB-dep_rcpt-like"/>
</dbReference>
<evidence type="ECO:0000313" key="10">
    <source>
        <dbReference type="EMBL" id="ATL45802.1"/>
    </source>
</evidence>
<dbReference type="SUPFAM" id="SSF49464">
    <property type="entry name" value="Carboxypeptidase regulatory domain-like"/>
    <property type="match status" value="1"/>
</dbReference>
<dbReference type="Pfam" id="PF07715">
    <property type="entry name" value="Plug"/>
    <property type="match status" value="1"/>
</dbReference>
<keyword evidence="11" id="KW-1185">Reference proteome</keyword>
<dbReference type="Pfam" id="PF13715">
    <property type="entry name" value="CarbopepD_reg_2"/>
    <property type="match status" value="1"/>
</dbReference>
<dbReference type="OrthoDB" id="609136at2"/>
<dbReference type="RefSeq" id="WP_098192192.1">
    <property type="nucleotide sequence ID" value="NZ_CP023777.1"/>
</dbReference>
<gene>
    <name evidence="10" type="ORF">COR50_00740</name>
</gene>
<dbReference type="AlphaFoldDB" id="A0A291QPJ4"/>
<dbReference type="GO" id="GO:0009279">
    <property type="term" value="C:cell outer membrane"/>
    <property type="evidence" value="ECO:0007669"/>
    <property type="project" value="UniProtKB-SubCell"/>
</dbReference>
<evidence type="ECO:0000313" key="11">
    <source>
        <dbReference type="Proteomes" id="UP000220133"/>
    </source>
</evidence>
<evidence type="ECO:0000256" key="8">
    <source>
        <dbReference type="SAM" id="SignalP"/>
    </source>
</evidence>
<evidence type="ECO:0000256" key="1">
    <source>
        <dbReference type="ARBA" id="ARBA00004571"/>
    </source>
</evidence>
<evidence type="ECO:0000256" key="6">
    <source>
        <dbReference type="ARBA" id="ARBA00023237"/>
    </source>
</evidence>
<keyword evidence="6 7" id="KW-0998">Cell outer membrane</keyword>
<feature type="domain" description="TonB-dependent receptor plug" evidence="9">
    <location>
        <begin position="114"/>
        <end position="222"/>
    </location>
</feature>
<dbReference type="KEGG" id="cbae:COR50_00740"/>
<dbReference type="InterPro" id="IPR036942">
    <property type="entry name" value="Beta-barrel_TonB_sf"/>
</dbReference>
<evidence type="ECO:0000256" key="2">
    <source>
        <dbReference type="ARBA" id="ARBA00022448"/>
    </source>
</evidence>
<dbReference type="InterPro" id="IPR012910">
    <property type="entry name" value="Plug_dom"/>
</dbReference>
<dbReference type="EMBL" id="CP023777">
    <property type="protein sequence ID" value="ATL45802.1"/>
    <property type="molecule type" value="Genomic_DNA"/>
</dbReference>
<dbReference type="Proteomes" id="UP000220133">
    <property type="component" value="Chromosome"/>
</dbReference>
<evidence type="ECO:0000256" key="3">
    <source>
        <dbReference type="ARBA" id="ARBA00022452"/>
    </source>
</evidence>
<proteinExistence type="inferred from homology"/>
<organism evidence="10 11">
    <name type="scientific">Chitinophaga caeni</name>
    <dbReference type="NCBI Taxonomy" id="2029983"/>
    <lineage>
        <taxon>Bacteria</taxon>
        <taxon>Pseudomonadati</taxon>
        <taxon>Bacteroidota</taxon>
        <taxon>Chitinophagia</taxon>
        <taxon>Chitinophagales</taxon>
        <taxon>Chitinophagaceae</taxon>
        <taxon>Chitinophaga</taxon>
    </lineage>
</organism>
<keyword evidence="8" id="KW-0732">Signal</keyword>
<evidence type="ECO:0000259" key="9">
    <source>
        <dbReference type="Pfam" id="PF07715"/>
    </source>
</evidence>
<evidence type="ECO:0000256" key="7">
    <source>
        <dbReference type="PROSITE-ProRule" id="PRU01360"/>
    </source>
</evidence>
<keyword evidence="5 7" id="KW-0472">Membrane</keyword>
<keyword evidence="4 7" id="KW-0812">Transmembrane</keyword>
<evidence type="ECO:0000256" key="4">
    <source>
        <dbReference type="ARBA" id="ARBA00022692"/>
    </source>
</evidence>
<accession>A0A291QPJ4</accession>
<dbReference type="Gene3D" id="2.40.170.20">
    <property type="entry name" value="TonB-dependent receptor, beta-barrel domain"/>
    <property type="match status" value="1"/>
</dbReference>
<comment type="similarity">
    <text evidence="7">Belongs to the TonB-dependent receptor family.</text>
</comment>
<dbReference type="InterPro" id="IPR008969">
    <property type="entry name" value="CarboxyPept-like_regulatory"/>
</dbReference>
<sequence>MKKALLFFTMLMVSISLAYAQERQVSGKIVGSDGIPVSFGTVQIKGTTRGTTADQLGVYNLRAKVGDILIIRAVGYLQKEVSVPATGELDITLESSTKTLDEVVIGAGGVAARKREIGYNSTIVGSEQLIQARPVNVASSLAGKVAGLQVTAISGGVNPTVKLTLRGNRSLLGNNNALVVLDNVIVPSDILGNLNPDDIEDINVLNGSNAAAIYGSDASNGAVIITTKKGKNGQNIIKFAQTLTAEKVSFYPKLQNEFGSGSTGNNQVYTPYENQQYGPRFDGSMVQIGRPLRDGTIQTVKYSPTDDKKTFWETGLNSQSDLSLSSGDEKGSTYFAVQYVKVNGTTPKDEYNRFGLRANGTRNVLENVKVGYSVYYTQNRYDITSATSSIYDQLLNTPAQIPLTKYQDWRNDPFANPQGYYNDYYANPYFTIDNNRSKTRNDYLVGNAELKWNPLKWMTAVYRVGLATRNYSSKSYTGRFIFEDDYYLTGSKASIPGSVSDGTGYTTQLTSDFQLQFNHTVKDFDFNLILGHFARNNTAKNVGVGSSGNIIKDLYHISARLGEVSGSEGDYTERQIGLWGNLKVGYKNFLFLEMTGRNDWRSVLPTNNWSFFYPSINASFIATEAIDALKDNKFLNMLKIRGGWSQIGQASIDPYALASTYSPSRGFPYPSGPGYTTDNRIVDRNLKPEMTYGWEVGFDASMWDNRIDLSATYYSTRTKDQTVPTGVSTATGFSSFLRNTGEVSNAGVEVALSVTAIRTKDVTLTIGGNYTHNENEVISISSDVPRLQMTTGGTAQVYAIPGMYFPVIMGTDYVRDDQGRIIVDRNTGYPSRADGVVLLGNTNPKNRAGVNLEFRYKNWRLWTLFEHRGGYVIYNNGASTYDFSGSSIRTTQYDRERFVIPNSSYWDEDSKTYVENTDVMVRDGGTGFWADGDGPYNMAIASNYVYSGDFWKMRELTITYNLPAKFLGKTRVIKNASISAQGRNLFLWVPDSNIYTDPEYSFTDGNAVGITTLGQTPPSRYFGANITITF</sequence>
<dbReference type="InterPro" id="IPR037066">
    <property type="entry name" value="Plug_dom_sf"/>
</dbReference>
<dbReference type="NCBIfam" id="TIGR04056">
    <property type="entry name" value="OMP_RagA_SusC"/>
    <property type="match status" value="1"/>
</dbReference>
<keyword evidence="2 7" id="KW-0813">Transport</keyword>
<feature type="chain" id="PRO_5012810066" evidence="8">
    <location>
        <begin position="21"/>
        <end position="1030"/>
    </location>
</feature>
<keyword evidence="3 7" id="KW-1134">Transmembrane beta strand</keyword>
<name>A0A291QPJ4_9BACT</name>
<reference evidence="10 11" key="1">
    <citation type="submission" date="2017-10" db="EMBL/GenBank/DDBJ databases">
        <title>Paenichitinophaga pekingensis gen. nov., sp. nov., isolated from activated sludge.</title>
        <authorList>
            <person name="Jin D."/>
            <person name="Kong X."/>
            <person name="Deng Y."/>
            <person name="Bai Z."/>
        </authorList>
    </citation>
    <scope>NUCLEOTIDE SEQUENCE [LARGE SCALE GENOMIC DNA]</scope>
    <source>
        <strain evidence="10 11">13</strain>
    </source>
</reference>
<comment type="subcellular location">
    <subcellularLocation>
        <location evidence="1 7">Cell outer membrane</location>
        <topology evidence="1 7">Multi-pass membrane protein</topology>
    </subcellularLocation>
</comment>
<protein>
    <submittedName>
        <fullName evidence="10">SusC/RagA family TonB-linked outer membrane protein</fullName>
    </submittedName>
</protein>
<dbReference type="Gene3D" id="2.170.130.10">
    <property type="entry name" value="TonB-dependent receptor, plug domain"/>
    <property type="match status" value="1"/>
</dbReference>
<feature type="signal peptide" evidence="8">
    <location>
        <begin position="1"/>
        <end position="20"/>
    </location>
</feature>
<evidence type="ECO:0000256" key="5">
    <source>
        <dbReference type="ARBA" id="ARBA00023136"/>
    </source>
</evidence>
<dbReference type="PROSITE" id="PS52016">
    <property type="entry name" value="TONB_DEPENDENT_REC_3"/>
    <property type="match status" value="1"/>
</dbReference>